<sequence>MASFLSRVGKSGALKEASTFLDTQRKDELAADVTRTKIGFLHKSDLRAEETERRAEQTFQNEQANVERENVRRSTKRNVKLSPMFLGLSQAGQQSALADLTSQGIINEEGVAEQGALEDFVKGIENNSKLFKKYMGPEVAQIEQSVLAINAQIQEEQEKDTPNPKKIEALQAKQKSAVERATLSRGNFEGHLNRLNATEKAEIAAGKKTQKSGANFLLPNGKIVLSFDGGRTYTDQGGVNRDTPAGTIKVPAGASLTEVRAGEAREQATEEIKEDAGKLTDIDVRKAASSTGPFASMRAAIDNIAGGLGIDKLFGKQGFFPENQKNRQQLRLVKQTAKSALLNSARGAVWEQQNIDKLFPDPDTFWVNPTTEAGKIDTMRAALISERTINNQAIITAIDPKETAKLRQSNIEIDRVLGIIREGSQVGGGNETIKVRLKSSGETGTIPPDEFDDNIYERL</sequence>
<evidence type="ECO:0000313" key="2">
    <source>
        <dbReference type="EMBL" id="KKN19447.1"/>
    </source>
</evidence>
<feature type="region of interest" description="Disordered" evidence="1">
    <location>
        <begin position="49"/>
        <end position="74"/>
    </location>
</feature>
<comment type="caution">
    <text evidence="2">The sequence shown here is derived from an EMBL/GenBank/DDBJ whole genome shotgun (WGS) entry which is preliminary data.</text>
</comment>
<dbReference type="EMBL" id="LAZR01003334">
    <property type="protein sequence ID" value="KKN19447.1"/>
    <property type="molecule type" value="Genomic_DNA"/>
</dbReference>
<name>A0A0F9P4W2_9ZZZZ</name>
<protein>
    <submittedName>
        <fullName evidence="2">Uncharacterized protein</fullName>
    </submittedName>
</protein>
<organism evidence="2">
    <name type="scientific">marine sediment metagenome</name>
    <dbReference type="NCBI Taxonomy" id="412755"/>
    <lineage>
        <taxon>unclassified sequences</taxon>
        <taxon>metagenomes</taxon>
        <taxon>ecological metagenomes</taxon>
    </lineage>
</organism>
<reference evidence="2" key="1">
    <citation type="journal article" date="2015" name="Nature">
        <title>Complex archaea that bridge the gap between prokaryotes and eukaryotes.</title>
        <authorList>
            <person name="Spang A."/>
            <person name="Saw J.H."/>
            <person name="Jorgensen S.L."/>
            <person name="Zaremba-Niedzwiedzka K."/>
            <person name="Martijn J."/>
            <person name="Lind A.E."/>
            <person name="van Eijk R."/>
            <person name="Schleper C."/>
            <person name="Guy L."/>
            <person name="Ettema T.J."/>
        </authorList>
    </citation>
    <scope>NUCLEOTIDE SEQUENCE</scope>
</reference>
<evidence type="ECO:0000256" key="1">
    <source>
        <dbReference type="SAM" id="MobiDB-lite"/>
    </source>
</evidence>
<proteinExistence type="predicted"/>
<accession>A0A0F9P4W2</accession>
<gene>
    <name evidence="2" type="ORF">LCGC14_0945590</name>
</gene>
<dbReference type="AlphaFoldDB" id="A0A0F9P4W2"/>